<accession>A0A147KLQ7</accession>
<sequence length="153" mass="15933">MRCLPLLFFLLSPRWLAACLVVCSLGGMAALLSPQPEPKAAQHTAAAAPPSSVTPYFTPKRNAVPALAAPPPPPQPLTRSVSMQAAALPRPARPPAVSTPVANAGSAERTDAAGQFDADRWSPQQTEVHPPASARCDDSFLTLWSECGGRAGS</sequence>
<reference evidence="4" key="1">
    <citation type="journal article" date="2017" name="Acta Aliment.">
        <title>Plant polysaccharide degrading enzyme system of Thermpbifida cellulosilytica TB100 revealed by de novo genome project data.</title>
        <authorList>
            <person name="Toth A."/>
            <person name="Baka E."/>
            <person name="Luzics S."/>
            <person name="Bata-Vidacs I."/>
            <person name="Nagy I."/>
            <person name="Balint B."/>
            <person name="Herceg R."/>
            <person name="Olasz F."/>
            <person name="Wilk T."/>
            <person name="Nagy T."/>
            <person name="Kriszt B."/>
            <person name="Nagy I."/>
            <person name="Kukolya J."/>
        </authorList>
    </citation>
    <scope>NUCLEOTIDE SEQUENCE [LARGE SCALE GENOMIC DNA]</scope>
    <source>
        <strain evidence="4">TB100</strain>
    </source>
</reference>
<dbReference type="Proteomes" id="UP000074382">
    <property type="component" value="Unassembled WGS sequence"/>
</dbReference>
<evidence type="ECO:0000313" key="3">
    <source>
        <dbReference type="EMBL" id="KUP98255.1"/>
    </source>
</evidence>
<feature type="chain" id="PRO_5039056186" evidence="2">
    <location>
        <begin position="18"/>
        <end position="153"/>
    </location>
</feature>
<dbReference type="EMBL" id="LGEM01000012">
    <property type="protein sequence ID" value="KUP98255.1"/>
    <property type="molecule type" value="Genomic_DNA"/>
</dbReference>
<comment type="caution">
    <text evidence="3">The sequence shown here is derived from an EMBL/GenBank/DDBJ whole genome shotgun (WGS) entry which is preliminary data.</text>
</comment>
<dbReference type="AlphaFoldDB" id="A0A147KLQ7"/>
<proteinExistence type="predicted"/>
<evidence type="ECO:0000313" key="4">
    <source>
        <dbReference type="Proteomes" id="UP000074382"/>
    </source>
</evidence>
<organism evidence="3 4">
    <name type="scientific">Thermobifida cellulosilytica TB100</name>
    <dbReference type="NCBI Taxonomy" id="665004"/>
    <lineage>
        <taxon>Bacteria</taxon>
        <taxon>Bacillati</taxon>
        <taxon>Actinomycetota</taxon>
        <taxon>Actinomycetes</taxon>
        <taxon>Streptosporangiales</taxon>
        <taxon>Nocardiopsidaceae</taxon>
        <taxon>Thermobifida</taxon>
    </lineage>
</organism>
<protein>
    <submittedName>
        <fullName evidence="3">Uncharacterized protein</fullName>
    </submittedName>
</protein>
<keyword evidence="4" id="KW-1185">Reference proteome</keyword>
<evidence type="ECO:0000256" key="2">
    <source>
        <dbReference type="SAM" id="SignalP"/>
    </source>
</evidence>
<evidence type="ECO:0000256" key="1">
    <source>
        <dbReference type="SAM" id="MobiDB-lite"/>
    </source>
</evidence>
<keyword evidence="2" id="KW-0732">Signal</keyword>
<feature type="region of interest" description="Disordered" evidence="1">
    <location>
        <begin position="42"/>
        <end position="135"/>
    </location>
</feature>
<name>A0A147KLQ7_THECS</name>
<feature type="compositionally biased region" description="Low complexity" evidence="1">
    <location>
        <begin position="42"/>
        <end position="51"/>
    </location>
</feature>
<dbReference type="PATRIC" id="fig|665004.4.peg.943"/>
<feature type="signal peptide" evidence="2">
    <location>
        <begin position="1"/>
        <end position="17"/>
    </location>
</feature>
<dbReference type="RefSeq" id="WP_068753687.1">
    <property type="nucleotide sequence ID" value="NZ_KQ950180.1"/>
</dbReference>
<gene>
    <name evidence="3" type="ORF">AC529_02080</name>
</gene>